<keyword evidence="4" id="KW-1185">Reference proteome</keyword>
<dbReference type="PANTHER" id="PTHR35500:SF1">
    <property type="entry name" value="OS03G0108700 PROTEIN"/>
    <property type="match status" value="1"/>
</dbReference>
<dbReference type="PANTHER" id="PTHR35500">
    <property type="entry name" value="OS03G0108700 PROTEIN"/>
    <property type="match status" value="1"/>
</dbReference>
<feature type="coiled-coil region" evidence="1">
    <location>
        <begin position="38"/>
        <end position="102"/>
    </location>
</feature>
<dbReference type="EMBL" id="CAMGYJ010000007">
    <property type="protein sequence ID" value="CAI0446450.1"/>
    <property type="molecule type" value="Genomic_DNA"/>
</dbReference>
<evidence type="ECO:0000256" key="2">
    <source>
        <dbReference type="SAM" id="MobiDB-lite"/>
    </source>
</evidence>
<feature type="compositionally biased region" description="Basic and acidic residues" evidence="2">
    <location>
        <begin position="15"/>
        <end position="30"/>
    </location>
</feature>
<protein>
    <recommendedName>
        <fullName evidence="5">Knotted 1-binding protein 36</fullName>
    </recommendedName>
</protein>
<reference evidence="3" key="1">
    <citation type="submission" date="2022-08" db="EMBL/GenBank/DDBJ databases">
        <authorList>
            <person name="Gutierrez-Valencia J."/>
        </authorList>
    </citation>
    <scope>NUCLEOTIDE SEQUENCE</scope>
</reference>
<evidence type="ECO:0000313" key="4">
    <source>
        <dbReference type="Proteomes" id="UP001154282"/>
    </source>
</evidence>
<name>A0AAV0MJL7_9ROSI</name>
<comment type="caution">
    <text evidence="3">The sequence shown here is derived from an EMBL/GenBank/DDBJ whole genome shotgun (WGS) entry which is preliminary data.</text>
</comment>
<feature type="region of interest" description="Disordered" evidence="2">
    <location>
        <begin position="1"/>
        <end position="33"/>
    </location>
</feature>
<dbReference type="AlphaFoldDB" id="A0AAV0MJL7"/>
<evidence type="ECO:0008006" key="5">
    <source>
        <dbReference type="Google" id="ProtNLM"/>
    </source>
</evidence>
<evidence type="ECO:0000313" key="3">
    <source>
        <dbReference type="EMBL" id="CAI0446450.1"/>
    </source>
</evidence>
<gene>
    <name evidence="3" type="ORF">LITE_LOCUS29022</name>
</gene>
<proteinExistence type="predicted"/>
<dbReference type="Proteomes" id="UP001154282">
    <property type="component" value="Unassembled WGS sequence"/>
</dbReference>
<keyword evidence="1" id="KW-0175">Coiled coil</keyword>
<evidence type="ECO:0000256" key="1">
    <source>
        <dbReference type="SAM" id="Coils"/>
    </source>
</evidence>
<sequence length="127" mass="14823">MENGSPENLPKRLKLGMEEKDREVNEKEEQLEGSLVVSDEMEANISQILENIDRFTQMVTELMEAGKAMFKELSNDFEERLLMVHKEKIEKWQEEIRELRLLDGANEEINAVLLNATYLFHNPNLDS</sequence>
<accession>A0AAV0MJL7</accession>
<organism evidence="3 4">
    <name type="scientific">Linum tenue</name>
    <dbReference type="NCBI Taxonomy" id="586396"/>
    <lineage>
        <taxon>Eukaryota</taxon>
        <taxon>Viridiplantae</taxon>
        <taxon>Streptophyta</taxon>
        <taxon>Embryophyta</taxon>
        <taxon>Tracheophyta</taxon>
        <taxon>Spermatophyta</taxon>
        <taxon>Magnoliopsida</taxon>
        <taxon>eudicotyledons</taxon>
        <taxon>Gunneridae</taxon>
        <taxon>Pentapetalae</taxon>
        <taxon>rosids</taxon>
        <taxon>fabids</taxon>
        <taxon>Malpighiales</taxon>
        <taxon>Linaceae</taxon>
        <taxon>Linum</taxon>
    </lineage>
</organism>